<dbReference type="PANTHER" id="PTHR30037">
    <property type="entry name" value="DNA-3-METHYLADENINE GLYCOSYLASE 1"/>
    <property type="match status" value="1"/>
</dbReference>
<accession>A0ABY7A8H9</accession>
<dbReference type="SUPFAM" id="SSF48150">
    <property type="entry name" value="DNA-glycosylase"/>
    <property type="match status" value="1"/>
</dbReference>
<dbReference type="EMBL" id="CP113524">
    <property type="protein sequence ID" value="WAJ22841.1"/>
    <property type="molecule type" value="Genomic_DNA"/>
</dbReference>
<protein>
    <submittedName>
        <fullName evidence="1">DNA-3-methyladenine glycosylase I</fullName>
    </submittedName>
</protein>
<organism evidence="1 2">
    <name type="scientific">Lacrimispora xylanolytica</name>
    <dbReference type="NCBI Taxonomy" id="29375"/>
    <lineage>
        <taxon>Bacteria</taxon>
        <taxon>Bacillati</taxon>
        <taxon>Bacillota</taxon>
        <taxon>Clostridia</taxon>
        <taxon>Lachnospirales</taxon>
        <taxon>Lachnospiraceae</taxon>
        <taxon>Lacrimispora</taxon>
    </lineage>
</organism>
<dbReference type="InterPro" id="IPR052891">
    <property type="entry name" value="DNA-3mA_glycosylase"/>
</dbReference>
<name>A0ABY7A8H9_9FIRM</name>
<dbReference type="InterPro" id="IPR005019">
    <property type="entry name" value="Adenine_glyco"/>
</dbReference>
<dbReference type="PANTHER" id="PTHR30037:SF4">
    <property type="entry name" value="DNA-3-METHYLADENINE GLYCOSYLASE I"/>
    <property type="match status" value="1"/>
</dbReference>
<gene>
    <name evidence="1" type="ORF">OW255_14855</name>
</gene>
<dbReference type="Pfam" id="PF03352">
    <property type="entry name" value="Adenine_glyco"/>
    <property type="match status" value="1"/>
</dbReference>
<sequence length="186" mass="21731">MEKTRCFWVDEKSPVYVKYHDEEWGVPVYDDKKLYEMFLLETFQAGLSWITILRKREEFREAFDNFDVEKVASYGEEKLEELMQNQGLIRNSKKMEAAIKNARIFIEIQKEFGSFSKYLWGFTDGKIIVNQDDNFPVKTPLSDSLSKDLKKRGMGFVGSVTIYSYLQAVGVVNDHQLSCFCYHGNP</sequence>
<dbReference type="Gene3D" id="1.10.340.30">
    <property type="entry name" value="Hypothetical protein, domain 2"/>
    <property type="match status" value="1"/>
</dbReference>
<proteinExistence type="predicted"/>
<dbReference type="RefSeq" id="WP_268114498.1">
    <property type="nucleotide sequence ID" value="NZ_CP113524.1"/>
</dbReference>
<evidence type="ECO:0000313" key="2">
    <source>
        <dbReference type="Proteomes" id="UP001163115"/>
    </source>
</evidence>
<evidence type="ECO:0000313" key="1">
    <source>
        <dbReference type="EMBL" id="WAJ22841.1"/>
    </source>
</evidence>
<dbReference type="InterPro" id="IPR011257">
    <property type="entry name" value="DNA_glycosylase"/>
</dbReference>
<dbReference type="Proteomes" id="UP001163115">
    <property type="component" value="Chromosome"/>
</dbReference>
<keyword evidence="2" id="KW-1185">Reference proteome</keyword>
<reference evidence="1" key="1">
    <citation type="submission" date="2022-11" db="EMBL/GenBank/DDBJ databases">
        <title>Lacrimispora xylanolytica sy1, complete genome.</title>
        <authorList>
            <person name="Choi S."/>
        </authorList>
    </citation>
    <scope>NUCLEOTIDE SEQUENCE</scope>
    <source>
        <strain evidence="1">Sy1</strain>
    </source>
</reference>